<protein>
    <submittedName>
        <fullName evidence="2">Uncharacterized protein</fullName>
    </submittedName>
</protein>
<feature type="region of interest" description="Disordered" evidence="1">
    <location>
        <begin position="1"/>
        <end position="56"/>
    </location>
</feature>
<evidence type="ECO:0000256" key="1">
    <source>
        <dbReference type="SAM" id="MobiDB-lite"/>
    </source>
</evidence>
<dbReference type="EMBL" id="LCTV02000009">
    <property type="protein sequence ID" value="PRQ72809.1"/>
    <property type="molecule type" value="Genomic_DNA"/>
</dbReference>
<evidence type="ECO:0000313" key="2">
    <source>
        <dbReference type="EMBL" id="PRQ72809.1"/>
    </source>
</evidence>
<sequence>MPNDTHENREQAQCSNPHHAHKPPRTPFLTAAALPSHPQDPKASPPHPSRYPSESS</sequence>
<evidence type="ECO:0000313" key="3">
    <source>
        <dbReference type="Proteomes" id="UP000239560"/>
    </source>
</evidence>
<dbReference type="AlphaFoldDB" id="A0A2T0A470"/>
<dbReference type="Proteomes" id="UP000239560">
    <property type="component" value="Unassembled WGS sequence"/>
</dbReference>
<gene>
    <name evidence="2" type="ORF">AAT19DRAFT_16733</name>
</gene>
<accession>A0A2T0A470</accession>
<feature type="compositionally biased region" description="Basic and acidic residues" evidence="1">
    <location>
        <begin position="1"/>
        <end position="10"/>
    </location>
</feature>
<comment type="caution">
    <text evidence="2">The sequence shown here is derived from an EMBL/GenBank/DDBJ whole genome shotgun (WGS) entry which is preliminary data.</text>
</comment>
<name>A0A2T0A470_RHOTO</name>
<proteinExistence type="predicted"/>
<reference evidence="2 3" key="1">
    <citation type="journal article" date="2018" name="Elife">
        <title>Functional genomics of lipid metabolism in the oleaginous yeast Rhodosporidium toruloides.</title>
        <authorList>
            <person name="Coradetti S.T."/>
            <person name="Pinel D."/>
            <person name="Geiselman G."/>
            <person name="Ito M."/>
            <person name="Mondo S."/>
            <person name="Reilly M.C."/>
            <person name="Cheng Y.F."/>
            <person name="Bauer S."/>
            <person name="Grigoriev I."/>
            <person name="Gladden J.M."/>
            <person name="Simmons B.A."/>
            <person name="Brem R."/>
            <person name="Arkin A.P."/>
            <person name="Skerker J.M."/>
        </authorList>
    </citation>
    <scope>NUCLEOTIDE SEQUENCE [LARGE SCALE GENOMIC DNA]</scope>
    <source>
        <strain evidence="2 3">NBRC 0880</strain>
    </source>
</reference>
<organism evidence="2 3">
    <name type="scientific">Rhodotorula toruloides</name>
    <name type="common">Yeast</name>
    <name type="synonym">Rhodosporidium toruloides</name>
    <dbReference type="NCBI Taxonomy" id="5286"/>
    <lineage>
        <taxon>Eukaryota</taxon>
        <taxon>Fungi</taxon>
        <taxon>Dikarya</taxon>
        <taxon>Basidiomycota</taxon>
        <taxon>Pucciniomycotina</taxon>
        <taxon>Microbotryomycetes</taxon>
        <taxon>Sporidiobolales</taxon>
        <taxon>Sporidiobolaceae</taxon>
        <taxon>Rhodotorula</taxon>
    </lineage>
</organism>